<proteinExistence type="predicted"/>
<name>A0A7U3UT95_9ACTN</name>
<reference evidence="2 3" key="1">
    <citation type="journal article" date="2010" name="J. Bacteriol.">
        <title>Biochemical characterization of a novel indole prenyltransferase from Streptomyces sp. SN-593.</title>
        <authorList>
            <person name="Takahashi S."/>
            <person name="Takagi H."/>
            <person name="Toyoda A."/>
            <person name="Uramoto M."/>
            <person name="Nogawa T."/>
            <person name="Ueki M."/>
            <person name="Sakaki Y."/>
            <person name="Osada H."/>
        </authorList>
    </citation>
    <scope>NUCLEOTIDE SEQUENCE [LARGE SCALE GENOMIC DNA]</scope>
    <source>
        <strain evidence="2 3">SN-593</strain>
    </source>
</reference>
<reference evidence="2 3" key="4">
    <citation type="journal article" date="2020" name="Sci. Rep.">
        <title>beta-carboline chemical signals induce reveromycin production through a LuxR family regulator in Streptomyces sp. SN-593.</title>
        <authorList>
            <person name="Panthee S."/>
            <person name="Kito N."/>
            <person name="Hayashi T."/>
            <person name="Shimizu T."/>
            <person name="Ishikawa J."/>
            <person name="Hamamoto H."/>
            <person name="Osada H."/>
            <person name="Takahashi S."/>
        </authorList>
    </citation>
    <scope>NUCLEOTIDE SEQUENCE [LARGE SCALE GENOMIC DNA]</scope>
    <source>
        <strain evidence="2 3">SN-593</strain>
    </source>
</reference>
<sequence>MSDRITLDPALDPWERQTGETPKRHQRFLVFRDLGLTRTLAKASDELALSYSHVRALAAQYRWQDRASAWDTHQQRQYTAEMEEERRRAARDDMKILRVMTGMVGQALPHVQQQVGDMTIAEFTRFVETTMRLRRNLFGDPTETIAVTGAGGDPLTVQVAEFSQMAPEQRRVRLAELAASVSRRVRALDGEDDDEGDDVVDLPPDDEDDDAGEDDGGPAVPLPAEGSGGDE</sequence>
<dbReference type="EMBL" id="AP018365">
    <property type="protein sequence ID" value="BBA98339.1"/>
    <property type="molecule type" value="Genomic_DNA"/>
</dbReference>
<evidence type="ECO:0000256" key="1">
    <source>
        <dbReference type="SAM" id="MobiDB-lite"/>
    </source>
</evidence>
<dbReference type="Proteomes" id="UP000595703">
    <property type="component" value="Chromosome"/>
</dbReference>
<keyword evidence="3" id="KW-1185">Reference proteome</keyword>
<reference evidence="2 3" key="3">
    <citation type="journal article" date="2011" name="Nat. Chem. Biol.">
        <title>Reveromycin A biosynthesis uses RevG and RevJ for stereospecific spiroacetal formation.</title>
        <authorList>
            <person name="Takahashi S."/>
            <person name="Toyoda A."/>
            <person name="Sekiyama Y."/>
            <person name="Takagi H."/>
            <person name="Nogawa T."/>
            <person name="Uramoto M."/>
            <person name="Suzuki R."/>
            <person name="Koshino H."/>
            <person name="Kumano T."/>
            <person name="Panthee S."/>
            <person name="Dairi T."/>
            <person name="Ishikawa J."/>
            <person name="Ikeda H."/>
            <person name="Sakaki Y."/>
            <person name="Osada H."/>
        </authorList>
    </citation>
    <scope>NUCLEOTIDE SEQUENCE [LARGE SCALE GENOMIC DNA]</scope>
    <source>
        <strain evidence="2 3">SN-593</strain>
    </source>
</reference>
<feature type="compositionally biased region" description="Acidic residues" evidence="1">
    <location>
        <begin position="190"/>
        <end position="216"/>
    </location>
</feature>
<dbReference type="AlphaFoldDB" id="A0A7U3UT95"/>
<gene>
    <name evidence="2" type="ORF">RVR_4481</name>
</gene>
<dbReference type="RefSeq" id="WP_202234500.1">
    <property type="nucleotide sequence ID" value="NZ_AP018365.1"/>
</dbReference>
<feature type="region of interest" description="Disordered" evidence="1">
    <location>
        <begin position="185"/>
        <end position="231"/>
    </location>
</feature>
<accession>A0A7U3UT95</accession>
<protein>
    <submittedName>
        <fullName evidence="2">Uncharacterized protein</fullName>
    </submittedName>
</protein>
<organism evidence="2 3">
    <name type="scientific">Actinacidiphila reveromycinica</name>
    <dbReference type="NCBI Taxonomy" id="659352"/>
    <lineage>
        <taxon>Bacteria</taxon>
        <taxon>Bacillati</taxon>
        <taxon>Actinomycetota</taxon>
        <taxon>Actinomycetes</taxon>
        <taxon>Kitasatosporales</taxon>
        <taxon>Streptomycetaceae</taxon>
        <taxon>Actinacidiphila</taxon>
    </lineage>
</organism>
<reference evidence="2 3" key="2">
    <citation type="journal article" date="2011" name="J. Antibiot.">
        <title>Furaquinocins I and J: novel polyketide isoprenoid hybrid compounds from Streptomyces reveromyceticus SN-593.</title>
        <authorList>
            <person name="Panthee S."/>
            <person name="Takahashi S."/>
            <person name="Takagi H."/>
            <person name="Nogawa T."/>
            <person name="Oowada E."/>
            <person name="Uramoto M."/>
            <person name="Osada H."/>
        </authorList>
    </citation>
    <scope>NUCLEOTIDE SEQUENCE [LARGE SCALE GENOMIC DNA]</scope>
    <source>
        <strain evidence="2 3">SN-593</strain>
    </source>
</reference>
<evidence type="ECO:0000313" key="3">
    <source>
        <dbReference type="Proteomes" id="UP000595703"/>
    </source>
</evidence>
<dbReference type="KEGG" id="arev:RVR_4481"/>
<evidence type="ECO:0000313" key="2">
    <source>
        <dbReference type="EMBL" id="BBA98339.1"/>
    </source>
</evidence>